<name>A0A4U9HCS1_SERRU</name>
<sequence length="41" mass="4806">MIYSTERREKLVFMAEARPELAQAQRMKIGQPVQVRLVSDE</sequence>
<dbReference type="Proteomes" id="UP000307968">
    <property type="component" value="Chromosome"/>
</dbReference>
<evidence type="ECO:0000313" key="2">
    <source>
        <dbReference type="Proteomes" id="UP000307968"/>
    </source>
</evidence>
<organism evidence="1 2">
    <name type="scientific">Serratia rubidaea</name>
    <name type="common">Serratia marinorubra</name>
    <dbReference type="NCBI Taxonomy" id="61652"/>
    <lineage>
        <taxon>Bacteria</taxon>
        <taxon>Pseudomonadati</taxon>
        <taxon>Pseudomonadota</taxon>
        <taxon>Gammaproteobacteria</taxon>
        <taxon>Enterobacterales</taxon>
        <taxon>Yersiniaceae</taxon>
        <taxon>Serratia</taxon>
    </lineage>
</organism>
<evidence type="ECO:0000313" key="1">
    <source>
        <dbReference type="EMBL" id="VTP59919.1"/>
    </source>
</evidence>
<proteinExistence type="predicted"/>
<reference evidence="1 2" key="1">
    <citation type="submission" date="2019-05" db="EMBL/GenBank/DDBJ databases">
        <authorList>
            <consortium name="Pathogen Informatics"/>
        </authorList>
    </citation>
    <scope>NUCLEOTIDE SEQUENCE [LARGE SCALE GENOMIC DNA]</scope>
    <source>
        <strain evidence="1 2">NCTC12971</strain>
    </source>
</reference>
<dbReference type="AlphaFoldDB" id="A0A4U9HCS1"/>
<protein>
    <submittedName>
        <fullName evidence="1">Uncharacterized protein</fullName>
    </submittedName>
</protein>
<dbReference type="EMBL" id="LR590463">
    <property type="protein sequence ID" value="VTP59919.1"/>
    <property type="molecule type" value="Genomic_DNA"/>
</dbReference>
<gene>
    <name evidence="1" type="ORF">NCTC12971_00369</name>
</gene>
<accession>A0A4U9HCS1</accession>